<dbReference type="PANTHER" id="PTHR35983">
    <property type="entry name" value="UPF0166 PROTEIN TM_0021"/>
    <property type="match status" value="1"/>
</dbReference>
<reference evidence="3" key="2">
    <citation type="journal article" date="2020" name="Microorganisms">
        <title>Osmotic Adaptation and Compatible Solute Biosynthesis of Phototrophic Bacteria as Revealed from Genome Analyses.</title>
        <authorList>
            <person name="Imhoff J.F."/>
            <person name="Rahn T."/>
            <person name="Kunzel S."/>
            <person name="Keller A."/>
            <person name="Neulinger S.C."/>
        </authorList>
    </citation>
    <scope>NUCLEOTIDE SEQUENCE</scope>
    <source>
        <strain evidence="3">DSM 11080</strain>
    </source>
</reference>
<evidence type="ECO:0000256" key="1">
    <source>
        <dbReference type="ARBA" id="ARBA00010554"/>
    </source>
</evidence>
<organism evidence="3 4">
    <name type="scientific">Halochromatium glycolicum</name>
    <dbReference type="NCBI Taxonomy" id="85075"/>
    <lineage>
        <taxon>Bacteria</taxon>
        <taxon>Pseudomonadati</taxon>
        <taxon>Pseudomonadota</taxon>
        <taxon>Gammaproteobacteria</taxon>
        <taxon>Chromatiales</taxon>
        <taxon>Chromatiaceae</taxon>
        <taxon>Halochromatium</taxon>
    </lineage>
</organism>
<dbReference type="Proteomes" id="UP001296776">
    <property type="component" value="Unassembled WGS sequence"/>
</dbReference>
<comment type="similarity">
    <text evidence="1">Belongs to the UPF0166 family.</text>
</comment>
<dbReference type="InterPro" id="IPR011322">
    <property type="entry name" value="N-reg_PII-like_a/b"/>
</dbReference>
<sequence length="133" mass="14445">MSDLDTGPAAETDHAQTDRERGSENRLVWATMVRVYLTESDRGLKSLLKCLHDELGVLGATVTRGVAGFGASGVVHSAGLMDLATDLPLVLEFFDRPDRARIAIDRIKAFVEPSHIVSWSVSVECDDPARASH</sequence>
<dbReference type="RefSeq" id="WP_200345277.1">
    <property type="nucleotide sequence ID" value="NZ_NRSJ01000007.1"/>
</dbReference>
<accession>A0AAJ0U2I7</accession>
<dbReference type="EMBL" id="NRSJ01000007">
    <property type="protein sequence ID" value="MBK1704099.1"/>
    <property type="molecule type" value="Genomic_DNA"/>
</dbReference>
<gene>
    <name evidence="3" type="ORF">CKO40_05940</name>
</gene>
<feature type="region of interest" description="Disordered" evidence="2">
    <location>
        <begin position="1"/>
        <end position="22"/>
    </location>
</feature>
<comment type="caution">
    <text evidence="3">The sequence shown here is derived from an EMBL/GenBank/DDBJ whole genome shotgun (WGS) entry which is preliminary data.</text>
</comment>
<dbReference type="Gene3D" id="3.30.70.120">
    <property type="match status" value="1"/>
</dbReference>
<reference evidence="3" key="1">
    <citation type="submission" date="2017-08" db="EMBL/GenBank/DDBJ databases">
        <authorList>
            <person name="Imhoff J.F."/>
            <person name="Rahn T."/>
            <person name="Kuenzel S."/>
            <person name="Neulinger S.C."/>
        </authorList>
    </citation>
    <scope>NUCLEOTIDE SEQUENCE</scope>
    <source>
        <strain evidence="3">DSM 11080</strain>
    </source>
</reference>
<evidence type="ECO:0008006" key="5">
    <source>
        <dbReference type="Google" id="ProtNLM"/>
    </source>
</evidence>
<dbReference type="AlphaFoldDB" id="A0AAJ0U2I7"/>
<proteinExistence type="inferred from homology"/>
<dbReference type="InterPro" id="IPR015867">
    <property type="entry name" value="N-reg_PII/ATP_PRibTrfase_C"/>
</dbReference>
<feature type="compositionally biased region" description="Basic and acidic residues" evidence="2">
    <location>
        <begin position="11"/>
        <end position="22"/>
    </location>
</feature>
<name>A0AAJ0U2I7_9GAMM</name>
<evidence type="ECO:0000313" key="3">
    <source>
        <dbReference type="EMBL" id="MBK1704099.1"/>
    </source>
</evidence>
<evidence type="ECO:0000313" key="4">
    <source>
        <dbReference type="Proteomes" id="UP001296776"/>
    </source>
</evidence>
<keyword evidence="4" id="KW-1185">Reference proteome</keyword>
<dbReference type="InterPro" id="IPR003793">
    <property type="entry name" value="UPF0166"/>
</dbReference>
<protein>
    <recommendedName>
        <fullName evidence="5">DUF190 domain-containing protein</fullName>
    </recommendedName>
</protein>
<dbReference type="SUPFAM" id="SSF54913">
    <property type="entry name" value="GlnB-like"/>
    <property type="match status" value="1"/>
</dbReference>
<dbReference type="PANTHER" id="PTHR35983:SF1">
    <property type="entry name" value="UPF0166 PROTEIN TM_0021"/>
    <property type="match status" value="1"/>
</dbReference>
<dbReference type="Pfam" id="PF02641">
    <property type="entry name" value="DUF190"/>
    <property type="match status" value="1"/>
</dbReference>
<evidence type="ECO:0000256" key="2">
    <source>
        <dbReference type="SAM" id="MobiDB-lite"/>
    </source>
</evidence>